<feature type="domain" description="Integral membrane bound transporter" evidence="8">
    <location>
        <begin position="37"/>
        <end position="160"/>
    </location>
</feature>
<evidence type="ECO:0000256" key="6">
    <source>
        <dbReference type="ARBA" id="ARBA00043993"/>
    </source>
</evidence>
<dbReference type="AlphaFoldDB" id="A0A3N2H1W0"/>
<keyword evidence="10" id="KW-1185">Reference proteome</keyword>
<dbReference type="InterPro" id="IPR049453">
    <property type="entry name" value="Memb_transporter_dom"/>
</dbReference>
<comment type="similarity">
    <text evidence="6">Belongs to the YccS/YhfK family.</text>
</comment>
<feature type="transmembrane region" description="Helical" evidence="7">
    <location>
        <begin position="52"/>
        <end position="70"/>
    </location>
</feature>
<evidence type="ECO:0000313" key="9">
    <source>
        <dbReference type="EMBL" id="ROS42370.1"/>
    </source>
</evidence>
<evidence type="ECO:0000256" key="2">
    <source>
        <dbReference type="ARBA" id="ARBA00022475"/>
    </source>
</evidence>
<keyword evidence="2" id="KW-1003">Cell membrane</keyword>
<sequence>MARILSPWYWLRRAARFPGREREAVLQAVKMALAAVLAWLVARVVVPSPQSFMAPYAAVFLMTATVYRSLTNAAQQTAALLLGLALAYAAAHLIPQPALALAAAVFVGMLLGQWHRFGGSGIWVGVTALLMISYGTAGNLLYLAERTAESLLGAAIGVVVNTVVLPPVHLRHTRDAVTALAAEVRDLLQSIAGDLRADWDADTATRWLRHARRLDSTVVRADEAVSWGRESVRFNIRWLVHRRRGRLPLPSAFESPLSVLKEVSEQVKRITEALVTAAQQDEADPEFTAEYARLLDQLAGAVACLDQNDDRLVDLPGYLDELAAHHRELDGRLRFDRVTTVMRQAEDAALLAVARSVRVLETAAPS</sequence>
<dbReference type="Pfam" id="PF13515">
    <property type="entry name" value="FUSC_2"/>
    <property type="match status" value="1"/>
</dbReference>
<accession>A0A3N2H1W0</accession>
<dbReference type="GeneID" id="301846075"/>
<dbReference type="Proteomes" id="UP000274843">
    <property type="component" value="Unassembled WGS sequence"/>
</dbReference>
<feature type="transmembrane region" description="Helical" evidence="7">
    <location>
        <begin position="151"/>
        <end position="170"/>
    </location>
</feature>
<dbReference type="EMBL" id="RKHY01000001">
    <property type="protein sequence ID" value="ROS42370.1"/>
    <property type="molecule type" value="Genomic_DNA"/>
</dbReference>
<evidence type="ECO:0000256" key="4">
    <source>
        <dbReference type="ARBA" id="ARBA00022989"/>
    </source>
</evidence>
<evidence type="ECO:0000256" key="7">
    <source>
        <dbReference type="SAM" id="Phobius"/>
    </source>
</evidence>
<feature type="transmembrane region" description="Helical" evidence="7">
    <location>
        <begin position="122"/>
        <end position="144"/>
    </location>
</feature>
<feature type="transmembrane region" description="Helical" evidence="7">
    <location>
        <begin position="24"/>
        <end position="46"/>
    </location>
</feature>
<protein>
    <submittedName>
        <fullName evidence="9">Fusaric acid resistance family protein</fullName>
    </submittedName>
</protein>
<comment type="subcellular location">
    <subcellularLocation>
        <location evidence="1">Cell membrane</location>
        <topology evidence="1">Multi-pass membrane protein</topology>
    </subcellularLocation>
</comment>
<feature type="transmembrane region" description="Helical" evidence="7">
    <location>
        <begin position="77"/>
        <end position="110"/>
    </location>
</feature>
<comment type="caution">
    <text evidence="9">The sequence shown here is derived from an EMBL/GenBank/DDBJ whole genome shotgun (WGS) entry which is preliminary data.</text>
</comment>
<evidence type="ECO:0000256" key="1">
    <source>
        <dbReference type="ARBA" id="ARBA00004651"/>
    </source>
</evidence>
<evidence type="ECO:0000256" key="5">
    <source>
        <dbReference type="ARBA" id="ARBA00023136"/>
    </source>
</evidence>
<dbReference type="PANTHER" id="PTHR30509">
    <property type="entry name" value="P-HYDROXYBENZOIC ACID EFFLUX PUMP SUBUNIT-RELATED"/>
    <property type="match status" value="1"/>
</dbReference>
<evidence type="ECO:0000259" key="8">
    <source>
        <dbReference type="Pfam" id="PF13515"/>
    </source>
</evidence>
<gene>
    <name evidence="9" type="ORF">EDD35_4757</name>
</gene>
<name>A0A3N2H1W0_9PSEU</name>
<organism evidence="9 10">
    <name type="scientific">Amycolatopsis thermoflava</name>
    <dbReference type="NCBI Taxonomy" id="84480"/>
    <lineage>
        <taxon>Bacteria</taxon>
        <taxon>Bacillati</taxon>
        <taxon>Actinomycetota</taxon>
        <taxon>Actinomycetes</taxon>
        <taxon>Pseudonocardiales</taxon>
        <taxon>Pseudonocardiaceae</taxon>
        <taxon>Amycolatopsis</taxon>
        <taxon>Amycolatopsis methanolica group</taxon>
    </lineage>
</organism>
<evidence type="ECO:0000256" key="3">
    <source>
        <dbReference type="ARBA" id="ARBA00022692"/>
    </source>
</evidence>
<dbReference type="RefSeq" id="WP_231960744.1">
    <property type="nucleotide sequence ID" value="NZ_RKHY01000001.1"/>
</dbReference>
<dbReference type="GO" id="GO:0005886">
    <property type="term" value="C:plasma membrane"/>
    <property type="evidence" value="ECO:0007669"/>
    <property type="project" value="UniProtKB-SubCell"/>
</dbReference>
<reference evidence="9 10" key="1">
    <citation type="submission" date="2018-11" db="EMBL/GenBank/DDBJ databases">
        <title>Sequencing the genomes of 1000 actinobacteria strains.</title>
        <authorList>
            <person name="Klenk H.-P."/>
        </authorList>
    </citation>
    <scope>NUCLEOTIDE SEQUENCE [LARGE SCALE GENOMIC DNA]</scope>
    <source>
        <strain evidence="9 10">DSM 44348</strain>
    </source>
</reference>
<proteinExistence type="inferred from homology"/>
<keyword evidence="5 7" id="KW-0472">Membrane</keyword>
<evidence type="ECO:0000313" key="10">
    <source>
        <dbReference type="Proteomes" id="UP000274843"/>
    </source>
</evidence>
<keyword evidence="4 7" id="KW-1133">Transmembrane helix</keyword>
<dbReference type="PANTHER" id="PTHR30509:SF9">
    <property type="entry name" value="MULTIDRUG RESISTANCE PROTEIN MDTO"/>
    <property type="match status" value="1"/>
</dbReference>
<keyword evidence="3 7" id="KW-0812">Transmembrane</keyword>